<comment type="caution">
    <text evidence="1">The sequence shown here is derived from an EMBL/GenBank/DDBJ whole genome shotgun (WGS) entry which is preliminary data.</text>
</comment>
<accession>A0A8T3E2K7</accession>
<organism evidence="1 2">
    <name type="scientific">Albula goreensis</name>
    <dbReference type="NCBI Taxonomy" id="1534307"/>
    <lineage>
        <taxon>Eukaryota</taxon>
        <taxon>Metazoa</taxon>
        <taxon>Chordata</taxon>
        <taxon>Craniata</taxon>
        <taxon>Vertebrata</taxon>
        <taxon>Euteleostomi</taxon>
        <taxon>Actinopterygii</taxon>
        <taxon>Neopterygii</taxon>
        <taxon>Teleostei</taxon>
        <taxon>Albuliformes</taxon>
        <taxon>Albulidae</taxon>
        <taxon>Albula</taxon>
    </lineage>
</organism>
<dbReference type="AlphaFoldDB" id="A0A8T3E2K7"/>
<proteinExistence type="predicted"/>
<dbReference type="Proteomes" id="UP000829720">
    <property type="component" value="Unassembled WGS sequence"/>
</dbReference>
<evidence type="ECO:0000313" key="2">
    <source>
        <dbReference type="Proteomes" id="UP000829720"/>
    </source>
</evidence>
<name>A0A8T3E2K7_9TELE</name>
<reference evidence="1" key="1">
    <citation type="submission" date="2021-01" db="EMBL/GenBank/DDBJ databases">
        <authorList>
            <person name="Zahm M."/>
            <person name="Roques C."/>
            <person name="Cabau C."/>
            <person name="Klopp C."/>
            <person name="Donnadieu C."/>
            <person name="Jouanno E."/>
            <person name="Lampietro C."/>
            <person name="Louis A."/>
            <person name="Herpin A."/>
            <person name="Echchiki A."/>
            <person name="Berthelot C."/>
            <person name="Parey E."/>
            <person name="Roest-Crollius H."/>
            <person name="Braasch I."/>
            <person name="Postlethwait J."/>
            <person name="Bobe J."/>
            <person name="Montfort J."/>
            <person name="Bouchez O."/>
            <person name="Begum T."/>
            <person name="Mejri S."/>
            <person name="Adams A."/>
            <person name="Chen W.-J."/>
            <person name="Guiguen Y."/>
        </authorList>
    </citation>
    <scope>NUCLEOTIDE SEQUENCE</scope>
    <source>
        <tissue evidence="1">Blood</tissue>
    </source>
</reference>
<gene>
    <name evidence="1" type="ORF">AGOR_G00029190</name>
</gene>
<keyword evidence="2" id="KW-1185">Reference proteome</keyword>
<evidence type="ECO:0000313" key="1">
    <source>
        <dbReference type="EMBL" id="KAI1903631.1"/>
    </source>
</evidence>
<sequence>MADGPSVQRRRSEGRRGSGLLLQAPVHLSEEQILLETLNRLTSVTKAITSNIQNINENLDRILEDKDDIEELETILLQLGTRIDTQQSNRWILSVQKRDTRIYR</sequence>
<protein>
    <submittedName>
        <fullName evidence="1">Uncharacterized protein</fullName>
    </submittedName>
</protein>
<dbReference type="OrthoDB" id="9949485at2759"/>
<dbReference type="EMBL" id="JAERUA010000002">
    <property type="protein sequence ID" value="KAI1903631.1"/>
    <property type="molecule type" value="Genomic_DNA"/>
</dbReference>